<name>A0A2G9RV27_AQUCT</name>
<dbReference type="OrthoDB" id="422827at2759"/>
<accession>A0A2G9RV27</accession>
<protein>
    <submittedName>
        <fullName evidence="1">Uncharacterized protein</fullName>
    </submittedName>
</protein>
<organism evidence="1 2">
    <name type="scientific">Aquarana catesbeiana</name>
    <name type="common">American bullfrog</name>
    <name type="synonym">Rana catesbeiana</name>
    <dbReference type="NCBI Taxonomy" id="8400"/>
    <lineage>
        <taxon>Eukaryota</taxon>
        <taxon>Metazoa</taxon>
        <taxon>Chordata</taxon>
        <taxon>Craniata</taxon>
        <taxon>Vertebrata</taxon>
        <taxon>Euteleostomi</taxon>
        <taxon>Amphibia</taxon>
        <taxon>Batrachia</taxon>
        <taxon>Anura</taxon>
        <taxon>Neobatrachia</taxon>
        <taxon>Ranoidea</taxon>
        <taxon>Ranidae</taxon>
        <taxon>Aquarana</taxon>
    </lineage>
</organism>
<sequence>MPRTHSRIYRRKMCNRTLLWEIPTVCRLHHTFSIGFSDTQSLRAGYKFFRQQNPEFPIVNTNSFFGFKLWISLIQLGKDQILKMCTVTAASNNPMLYCAYYQRQDVLHSQMQTTNV</sequence>
<evidence type="ECO:0000313" key="2">
    <source>
        <dbReference type="Proteomes" id="UP000228934"/>
    </source>
</evidence>
<dbReference type="AlphaFoldDB" id="A0A2G9RV27"/>
<evidence type="ECO:0000313" key="1">
    <source>
        <dbReference type="EMBL" id="PIO31750.1"/>
    </source>
</evidence>
<dbReference type="Proteomes" id="UP000228934">
    <property type="component" value="Unassembled WGS sequence"/>
</dbReference>
<keyword evidence="2" id="KW-1185">Reference proteome</keyword>
<dbReference type="EMBL" id="KV930511">
    <property type="protein sequence ID" value="PIO31750.1"/>
    <property type="molecule type" value="Genomic_DNA"/>
</dbReference>
<proteinExistence type="predicted"/>
<gene>
    <name evidence="1" type="ORF">AB205_0095070</name>
</gene>
<reference evidence="2" key="1">
    <citation type="journal article" date="2017" name="Nat. Commun.">
        <title>The North American bullfrog draft genome provides insight into hormonal regulation of long noncoding RNA.</title>
        <authorList>
            <person name="Hammond S.A."/>
            <person name="Warren R.L."/>
            <person name="Vandervalk B.P."/>
            <person name="Kucuk E."/>
            <person name="Khan H."/>
            <person name="Gibb E.A."/>
            <person name="Pandoh P."/>
            <person name="Kirk H."/>
            <person name="Zhao Y."/>
            <person name="Jones M."/>
            <person name="Mungall A.J."/>
            <person name="Coope R."/>
            <person name="Pleasance S."/>
            <person name="Moore R.A."/>
            <person name="Holt R.A."/>
            <person name="Round J.M."/>
            <person name="Ohora S."/>
            <person name="Walle B.V."/>
            <person name="Veldhoen N."/>
            <person name="Helbing C.C."/>
            <person name="Birol I."/>
        </authorList>
    </citation>
    <scope>NUCLEOTIDE SEQUENCE [LARGE SCALE GENOMIC DNA]</scope>
</reference>